<evidence type="ECO:0000256" key="1">
    <source>
        <dbReference type="SAM" id="MobiDB-lite"/>
    </source>
</evidence>
<gene>
    <name evidence="3" type="ORF">SLEP1_g54825</name>
</gene>
<feature type="compositionally biased region" description="Low complexity" evidence="1">
    <location>
        <begin position="92"/>
        <end position="102"/>
    </location>
</feature>
<name>A0AAV5MHB9_9ROSI</name>
<protein>
    <recommendedName>
        <fullName evidence="2">HD-ZIP protein N-terminal domain-containing protein</fullName>
    </recommendedName>
</protein>
<comment type="caution">
    <text evidence="3">The sequence shown here is derived from an EMBL/GenBank/DDBJ whole genome shotgun (WGS) entry which is preliminary data.</text>
</comment>
<evidence type="ECO:0000259" key="2">
    <source>
        <dbReference type="Pfam" id="PF04618"/>
    </source>
</evidence>
<evidence type="ECO:0000313" key="3">
    <source>
        <dbReference type="EMBL" id="GKV47977.1"/>
    </source>
</evidence>
<dbReference type="InterPro" id="IPR006712">
    <property type="entry name" value="HD-ZIP_N"/>
</dbReference>
<dbReference type="EMBL" id="BPVZ01000243">
    <property type="protein sequence ID" value="GKV47977.1"/>
    <property type="molecule type" value="Genomic_DNA"/>
</dbReference>
<dbReference type="Proteomes" id="UP001054252">
    <property type="component" value="Unassembled WGS sequence"/>
</dbReference>
<proteinExistence type="predicted"/>
<feature type="region of interest" description="Disordered" evidence="1">
    <location>
        <begin position="1"/>
        <end position="50"/>
    </location>
</feature>
<dbReference type="Pfam" id="PF04618">
    <property type="entry name" value="HD-ZIP_N"/>
    <property type="match status" value="1"/>
</dbReference>
<dbReference type="GO" id="GO:0005634">
    <property type="term" value="C:nucleus"/>
    <property type="evidence" value="ECO:0007669"/>
    <property type="project" value="InterPro"/>
</dbReference>
<feature type="compositionally biased region" description="Basic and acidic residues" evidence="1">
    <location>
        <begin position="7"/>
        <end position="30"/>
    </location>
</feature>
<evidence type="ECO:0000313" key="4">
    <source>
        <dbReference type="Proteomes" id="UP001054252"/>
    </source>
</evidence>
<feature type="region of interest" description="Disordered" evidence="1">
    <location>
        <begin position="86"/>
        <end position="134"/>
    </location>
</feature>
<feature type="compositionally biased region" description="Basic and acidic residues" evidence="1">
    <location>
        <begin position="104"/>
        <end position="120"/>
    </location>
</feature>
<feature type="domain" description="HD-ZIP protein N-terminal" evidence="2">
    <location>
        <begin position="84"/>
        <end position="109"/>
    </location>
</feature>
<reference evidence="3 4" key="1">
    <citation type="journal article" date="2021" name="Commun. Biol.">
        <title>The genome of Shorea leprosula (Dipterocarpaceae) highlights the ecological relevance of drought in aseasonal tropical rainforests.</title>
        <authorList>
            <person name="Ng K.K.S."/>
            <person name="Kobayashi M.J."/>
            <person name="Fawcett J.A."/>
            <person name="Hatakeyama M."/>
            <person name="Paape T."/>
            <person name="Ng C.H."/>
            <person name="Ang C.C."/>
            <person name="Tnah L.H."/>
            <person name="Lee C.T."/>
            <person name="Nishiyama T."/>
            <person name="Sese J."/>
            <person name="O'Brien M.J."/>
            <person name="Copetti D."/>
            <person name="Mohd Noor M.I."/>
            <person name="Ong R.C."/>
            <person name="Putra M."/>
            <person name="Sireger I.Z."/>
            <person name="Indrioko S."/>
            <person name="Kosugi Y."/>
            <person name="Izuno A."/>
            <person name="Isagi Y."/>
            <person name="Lee S.L."/>
            <person name="Shimizu K.K."/>
        </authorList>
    </citation>
    <scope>NUCLEOTIDE SEQUENCE [LARGE SCALE GENOMIC DNA]</scope>
    <source>
        <strain evidence="3">214</strain>
    </source>
</reference>
<accession>A0AAV5MHB9</accession>
<keyword evidence="4" id="KW-1185">Reference proteome</keyword>
<dbReference type="AlphaFoldDB" id="A0AAV5MHB9"/>
<sequence length="159" mass="18374">MTCDNAWDGRETPEVREKDVGEGEKEEKINLENPAPTPGFLEPRHRSRNQACWVRGTKRAGFEKPRREFVEPKPWVQWNPRRLDFKEEARVSSPNSTISSVSGKRSERDGGEEHKIDRASSRSINDQEDGDTSRKKLWVSKDLGFVLNLVVQSNEFFPY</sequence>
<organism evidence="3 4">
    <name type="scientific">Rubroshorea leprosula</name>
    <dbReference type="NCBI Taxonomy" id="152421"/>
    <lineage>
        <taxon>Eukaryota</taxon>
        <taxon>Viridiplantae</taxon>
        <taxon>Streptophyta</taxon>
        <taxon>Embryophyta</taxon>
        <taxon>Tracheophyta</taxon>
        <taxon>Spermatophyta</taxon>
        <taxon>Magnoliopsida</taxon>
        <taxon>eudicotyledons</taxon>
        <taxon>Gunneridae</taxon>
        <taxon>Pentapetalae</taxon>
        <taxon>rosids</taxon>
        <taxon>malvids</taxon>
        <taxon>Malvales</taxon>
        <taxon>Dipterocarpaceae</taxon>
        <taxon>Rubroshorea</taxon>
    </lineage>
</organism>